<organism evidence="1">
    <name type="scientific">marine metagenome</name>
    <dbReference type="NCBI Taxonomy" id="408172"/>
    <lineage>
        <taxon>unclassified sequences</taxon>
        <taxon>metagenomes</taxon>
        <taxon>ecological metagenomes</taxon>
    </lineage>
</organism>
<sequence length="44" mass="4987">MLEHLNLCTEPNNDGNVFFDSDHTQYGGEGGIRTLDTLLTYTHF</sequence>
<feature type="non-terminal residue" evidence="1">
    <location>
        <position position="44"/>
    </location>
</feature>
<reference evidence="1" key="1">
    <citation type="submission" date="2018-05" db="EMBL/GenBank/DDBJ databases">
        <authorList>
            <person name="Lanie J.A."/>
            <person name="Ng W.-L."/>
            <person name="Kazmierczak K.M."/>
            <person name="Andrzejewski T.M."/>
            <person name="Davidsen T.M."/>
            <person name="Wayne K.J."/>
            <person name="Tettelin H."/>
            <person name="Glass J.I."/>
            <person name="Rusch D."/>
            <person name="Podicherti R."/>
            <person name="Tsui H.-C.T."/>
            <person name="Winkler M.E."/>
        </authorList>
    </citation>
    <scope>NUCLEOTIDE SEQUENCE</scope>
</reference>
<proteinExistence type="predicted"/>
<dbReference type="EMBL" id="UINC01024854">
    <property type="protein sequence ID" value="SVA99334.1"/>
    <property type="molecule type" value="Genomic_DNA"/>
</dbReference>
<gene>
    <name evidence="1" type="ORF">METZ01_LOCUS152188</name>
</gene>
<dbReference type="AlphaFoldDB" id="A0A382ADB2"/>
<name>A0A382ADB2_9ZZZZ</name>
<protein>
    <submittedName>
        <fullName evidence="1">Uncharacterized protein</fullName>
    </submittedName>
</protein>
<accession>A0A382ADB2</accession>
<evidence type="ECO:0000313" key="1">
    <source>
        <dbReference type="EMBL" id="SVA99334.1"/>
    </source>
</evidence>